<comment type="caution">
    <text evidence="2">The sequence shown here is derived from an EMBL/GenBank/DDBJ whole genome shotgun (WGS) entry which is preliminary data.</text>
</comment>
<name>A0A838BV50_9HYPH</name>
<dbReference type="RefSeq" id="WP_181054512.1">
    <property type="nucleotide sequence ID" value="NZ_JACDXJ010000002.1"/>
</dbReference>
<sequence>MLMWSAVVTFLLSLVAIGPLRASAPSWLLSGAELAVVISVFALVCFLEISGGNTDRSNLTG</sequence>
<keyword evidence="1" id="KW-0812">Transmembrane</keyword>
<dbReference type="EMBL" id="JACDXJ010000002">
    <property type="protein sequence ID" value="MBA1158919.1"/>
    <property type="molecule type" value="Genomic_DNA"/>
</dbReference>
<reference evidence="2 3" key="1">
    <citation type="submission" date="2020-07" db="EMBL/GenBank/DDBJ databases">
        <title>Draft genome and description of Microvirga mediterraneensis Marseille-Q2068 sp. nov.</title>
        <authorList>
            <person name="Boxberger M."/>
        </authorList>
    </citation>
    <scope>NUCLEOTIDE SEQUENCE [LARGE SCALE GENOMIC DNA]</scope>
    <source>
        <strain evidence="2 3">Marseille-Q2068</strain>
    </source>
</reference>
<gene>
    <name evidence="2" type="ORF">H0S73_22730</name>
</gene>
<keyword evidence="1" id="KW-1133">Transmembrane helix</keyword>
<dbReference type="AlphaFoldDB" id="A0A838BV50"/>
<protein>
    <submittedName>
        <fullName evidence="2">Uncharacterized protein</fullName>
    </submittedName>
</protein>
<accession>A0A838BV50</accession>
<keyword evidence="1" id="KW-0472">Membrane</keyword>
<dbReference type="Proteomes" id="UP000572984">
    <property type="component" value="Unassembled WGS sequence"/>
</dbReference>
<organism evidence="2 3">
    <name type="scientific">Microvirga mediterraneensis</name>
    <dbReference type="NCBI Taxonomy" id="2754695"/>
    <lineage>
        <taxon>Bacteria</taxon>
        <taxon>Pseudomonadati</taxon>
        <taxon>Pseudomonadota</taxon>
        <taxon>Alphaproteobacteria</taxon>
        <taxon>Hyphomicrobiales</taxon>
        <taxon>Methylobacteriaceae</taxon>
        <taxon>Microvirga</taxon>
    </lineage>
</organism>
<evidence type="ECO:0000313" key="2">
    <source>
        <dbReference type="EMBL" id="MBA1158919.1"/>
    </source>
</evidence>
<evidence type="ECO:0000256" key="1">
    <source>
        <dbReference type="SAM" id="Phobius"/>
    </source>
</evidence>
<evidence type="ECO:0000313" key="3">
    <source>
        <dbReference type="Proteomes" id="UP000572984"/>
    </source>
</evidence>
<proteinExistence type="predicted"/>
<keyword evidence="3" id="KW-1185">Reference proteome</keyword>
<feature type="transmembrane region" description="Helical" evidence="1">
    <location>
        <begin position="32"/>
        <end position="49"/>
    </location>
</feature>